<evidence type="ECO:0000256" key="1">
    <source>
        <dbReference type="ARBA" id="ARBA00004193"/>
    </source>
</evidence>
<keyword evidence="3" id="KW-0813">Transport</keyword>
<comment type="subcellular location">
    <subcellularLocation>
        <location evidence="1">Cell membrane</location>
        <topology evidence="1">Lipid-anchor</topology>
    </subcellularLocation>
</comment>
<evidence type="ECO:0000256" key="2">
    <source>
        <dbReference type="ARBA" id="ARBA00008814"/>
    </source>
</evidence>
<evidence type="ECO:0000313" key="8">
    <source>
        <dbReference type="EMBL" id="PKU53840.1"/>
    </source>
</evidence>
<name>A0A2I0V6A6_9BACI</name>
<evidence type="ECO:0000256" key="4">
    <source>
        <dbReference type="ARBA" id="ARBA00022729"/>
    </source>
</evidence>
<evidence type="ECO:0000256" key="3">
    <source>
        <dbReference type="ARBA" id="ARBA00022448"/>
    </source>
</evidence>
<evidence type="ECO:0000313" key="9">
    <source>
        <dbReference type="Proteomes" id="UP000234956"/>
    </source>
</evidence>
<feature type="domain" description="Fe/B12 periplasmic-binding" evidence="7">
    <location>
        <begin position="60"/>
        <end position="325"/>
    </location>
</feature>
<protein>
    <submittedName>
        <fullName evidence="8">ABC transporter substrate-binding protein</fullName>
    </submittedName>
</protein>
<dbReference type="Proteomes" id="UP000234956">
    <property type="component" value="Unassembled WGS sequence"/>
</dbReference>
<evidence type="ECO:0000256" key="6">
    <source>
        <dbReference type="SAM" id="SignalP"/>
    </source>
</evidence>
<keyword evidence="4 6" id="KW-0732">Signal</keyword>
<dbReference type="GO" id="GO:1901678">
    <property type="term" value="P:iron coordination entity transport"/>
    <property type="evidence" value="ECO:0007669"/>
    <property type="project" value="UniProtKB-ARBA"/>
</dbReference>
<dbReference type="AlphaFoldDB" id="A0A2I0V6A6"/>
<dbReference type="SUPFAM" id="SSF53807">
    <property type="entry name" value="Helical backbone' metal receptor"/>
    <property type="match status" value="1"/>
</dbReference>
<evidence type="ECO:0000259" key="7">
    <source>
        <dbReference type="PROSITE" id="PS50983"/>
    </source>
</evidence>
<dbReference type="PROSITE" id="PS51257">
    <property type="entry name" value="PROKAR_LIPOPROTEIN"/>
    <property type="match status" value="1"/>
</dbReference>
<dbReference type="Pfam" id="PF01497">
    <property type="entry name" value="Peripla_BP_2"/>
    <property type="match status" value="1"/>
</dbReference>
<feature type="coiled-coil region" evidence="5">
    <location>
        <begin position="169"/>
        <end position="196"/>
    </location>
</feature>
<gene>
    <name evidence="8" type="ORF">CRI88_05820</name>
</gene>
<dbReference type="InterPro" id="IPR051313">
    <property type="entry name" value="Bact_iron-sidero_bind"/>
</dbReference>
<proteinExistence type="inferred from homology"/>
<dbReference type="Gene3D" id="3.40.50.1980">
    <property type="entry name" value="Nitrogenase molybdenum iron protein domain"/>
    <property type="match status" value="2"/>
</dbReference>
<dbReference type="PANTHER" id="PTHR30532">
    <property type="entry name" value="IRON III DICITRATE-BINDING PERIPLASMIC PROTEIN"/>
    <property type="match status" value="1"/>
</dbReference>
<dbReference type="PROSITE" id="PS50983">
    <property type="entry name" value="FE_B12_PBP"/>
    <property type="match status" value="1"/>
</dbReference>
<dbReference type="EMBL" id="PDFK01000001">
    <property type="protein sequence ID" value="PKU53840.1"/>
    <property type="molecule type" value="Genomic_DNA"/>
</dbReference>
<keyword evidence="5" id="KW-0175">Coiled coil</keyword>
<feature type="chain" id="PRO_5014118172" evidence="6">
    <location>
        <begin position="20"/>
        <end position="325"/>
    </location>
</feature>
<comment type="caution">
    <text evidence="8">The sequence shown here is derived from an EMBL/GenBank/DDBJ whole genome shotgun (WGS) entry which is preliminary data.</text>
</comment>
<evidence type="ECO:0000256" key="5">
    <source>
        <dbReference type="SAM" id="Coils"/>
    </source>
</evidence>
<dbReference type="PANTHER" id="PTHR30532:SF29">
    <property type="entry name" value="FE(3+) DICITRATE-BINDING PERIPLASMIC PROTEIN"/>
    <property type="match status" value="1"/>
</dbReference>
<accession>A0A2I0V6A6</accession>
<dbReference type="RefSeq" id="WP_058843598.1">
    <property type="nucleotide sequence ID" value="NZ_JAZBNI010000004.1"/>
</dbReference>
<dbReference type="GO" id="GO:0005886">
    <property type="term" value="C:plasma membrane"/>
    <property type="evidence" value="ECO:0007669"/>
    <property type="project" value="UniProtKB-SubCell"/>
</dbReference>
<dbReference type="InterPro" id="IPR002491">
    <property type="entry name" value="ABC_transptr_periplasmic_BD"/>
</dbReference>
<reference evidence="8 9" key="1">
    <citation type="submission" date="2017-10" db="EMBL/GenBank/DDBJ databases">
        <title>Draft genome of Lysinibacillus fusiformis strain Juneja, a laboratory-derived pathogen of Drosophila melanogaster.</title>
        <authorList>
            <person name="Smith B.R."/>
            <person name="Unckless R.L."/>
        </authorList>
    </citation>
    <scope>NUCLEOTIDE SEQUENCE [LARGE SCALE GENOMIC DNA]</scope>
    <source>
        <strain evidence="8 9">Juneja</strain>
    </source>
</reference>
<organism evidence="8 9">
    <name type="scientific">Lysinibacillus fusiformis</name>
    <dbReference type="NCBI Taxonomy" id="28031"/>
    <lineage>
        <taxon>Bacteria</taxon>
        <taxon>Bacillati</taxon>
        <taxon>Bacillota</taxon>
        <taxon>Bacilli</taxon>
        <taxon>Bacillales</taxon>
        <taxon>Bacillaceae</taxon>
        <taxon>Lysinibacillus</taxon>
    </lineage>
</organism>
<feature type="signal peptide" evidence="6">
    <location>
        <begin position="1"/>
        <end position="19"/>
    </location>
</feature>
<comment type="similarity">
    <text evidence="2">Belongs to the bacterial solute-binding protein 8 family.</text>
</comment>
<sequence length="325" mass="36445">MFKKYYAFLPLLMMVFALAACNSEPTEDNQNTQSSEETAATTKTVKGLFGDVTIPTNPKNMLVFNSNYAEFLLSIDIVPQKVLVVDEIEPDYRPKLFKENNVEMINTPQYEENLEQILSLAPDLIVVQGNVIDAKKYEELSKIAPTLAVDANGSIEEALPALGKVFEKEKEAEATLTAYNNKVTEAKEKLQQAIGDKTVMVLRVEPKQYRFMSAKAEGPGSGLIYRQLGLKIPEQLADSEDWFTPLSLEILPEIKPDYIFVEKRVLENYSSDESMKSLEDSPLWQSMEAVQNGRVFPLDTKDYAVGLGPIGTELLIDYIVEKLVP</sequence>
<dbReference type="GO" id="GO:0030288">
    <property type="term" value="C:outer membrane-bounded periplasmic space"/>
    <property type="evidence" value="ECO:0007669"/>
    <property type="project" value="TreeGrafter"/>
</dbReference>